<dbReference type="Proteomes" id="UP001228905">
    <property type="component" value="Unassembled WGS sequence"/>
</dbReference>
<comment type="caution">
    <text evidence="2">The sequence shown here is derived from an EMBL/GenBank/DDBJ whole genome shotgun (WGS) entry which is preliminary data.</text>
</comment>
<dbReference type="Pfam" id="PF12680">
    <property type="entry name" value="SnoaL_2"/>
    <property type="match status" value="1"/>
</dbReference>
<dbReference type="PANTHER" id="PTHR41252">
    <property type="entry name" value="BLR2505 PROTEIN"/>
    <property type="match status" value="1"/>
</dbReference>
<name>A0ABU0IWU7_9CAUL</name>
<gene>
    <name evidence="2" type="ORF">QO010_003632</name>
</gene>
<organism evidence="2 3">
    <name type="scientific">Caulobacter ginsengisoli</name>
    <dbReference type="NCBI Taxonomy" id="400775"/>
    <lineage>
        <taxon>Bacteria</taxon>
        <taxon>Pseudomonadati</taxon>
        <taxon>Pseudomonadota</taxon>
        <taxon>Alphaproteobacteria</taxon>
        <taxon>Caulobacterales</taxon>
        <taxon>Caulobacteraceae</taxon>
        <taxon>Caulobacter</taxon>
    </lineage>
</organism>
<evidence type="ECO:0000313" key="3">
    <source>
        <dbReference type="Proteomes" id="UP001228905"/>
    </source>
</evidence>
<dbReference type="InterPro" id="IPR037401">
    <property type="entry name" value="SnoaL-like"/>
</dbReference>
<dbReference type="InterPro" id="IPR032710">
    <property type="entry name" value="NTF2-like_dom_sf"/>
</dbReference>
<evidence type="ECO:0000313" key="2">
    <source>
        <dbReference type="EMBL" id="MDQ0465840.1"/>
    </source>
</evidence>
<sequence length="108" mass="12378">MDDAVEMDSMGRGAPGVEFTRARHGKREVEEYYANLDQTYTMVSFEVTEYIAQGDRIVALIDSEWRPKDRDQPVFRVQKADVLEFRDGKIVRFFDYFDTAAVPTAATG</sequence>
<reference evidence="2 3" key="1">
    <citation type="submission" date="2023-07" db="EMBL/GenBank/DDBJ databases">
        <title>Genomic Encyclopedia of Type Strains, Phase IV (KMG-IV): sequencing the most valuable type-strain genomes for metagenomic binning, comparative biology and taxonomic classification.</title>
        <authorList>
            <person name="Goeker M."/>
        </authorList>
    </citation>
    <scope>NUCLEOTIDE SEQUENCE [LARGE SCALE GENOMIC DNA]</scope>
    <source>
        <strain evidence="2 3">DSM 18695</strain>
    </source>
</reference>
<dbReference type="EMBL" id="JAUSVS010000008">
    <property type="protein sequence ID" value="MDQ0465840.1"/>
    <property type="molecule type" value="Genomic_DNA"/>
</dbReference>
<dbReference type="Gene3D" id="3.10.450.50">
    <property type="match status" value="1"/>
</dbReference>
<dbReference type="RefSeq" id="WP_307351490.1">
    <property type="nucleotide sequence ID" value="NZ_JAUSVS010000008.1"/>
</dbReference>
<proteinExistence type="predicted"/>
<keyword evidence="3" id="KW-1185">Reference proteome</keyword>
<accession>A0ABU0IWU7</accession>
<evidence type="ECO:0000259" key="1">
    <source>
        <dbReference type="Pfam" id="PF12680"/>
    </source>
</evidence>
<protein>
    <submittedName>
        <fullName evidence="2">Ketosteroid isomerase-like protein</fullName>
    </submittedName>
</protein>
<dbReference type="PANTHER" id="PTHR41252:SF1">
    <property type="entry name" value="BLR2505 PROTEIN"/>
    <property type="match status" value="1"/>
</dbReference>
<feature type="domain" description="SnoaL-like" evidence="1">
    <location>
        <begin position="15"/>
        <end position="92"/>
    </location>
</feature>
<dbReference type="SUPFAM" id="SSF54427">
    <property type="entry name" value="NTF2-like"/>
    <property type="match status" value="1"/>
</dbReference>